<accession>A0ABR4PL25</accession>
<comment type="caution">
    <text evidence="2">The sequence shown here is derived from an EMBL/GenBank/DDBJ whole genome shotgun (WGS) entry which is preliminary data.</text>
</comment>
<dbReference type="Proteomes" id="UP001629113">
    <property type="component" value="Unassembled WGS sequence"/>
</dbReference>
<organism evidence="2 3">
    <name type="scientific">Phlyctema vagabunda</name>
    <dbReference type="NCBI Taxonomy" id="108571"/>
    <lineage>
        <taxon>Eukaryota</taxon>
        <taxon>Fungi</taxon>
        <taxon>Dikarya</taxon>
        <taxon>Ascomycota</taxon>
        <taxon>Pezizomycotina</taxon>
        <taxon>Leotiomycetes</taxon>
        <taxon>Helotiales</taxon>
        <taxon>Dermateaceae</taxon>
        <taxon>Phlyctema</taxon>
    </lineage>
</organism>
<reference evidence="2 3" key="1">
    <citation type="submission" date="2024-06" db="EMBL/GenBank/DDBJ databases">
        <title>Complete genome of Phlyctema vagabunda strain 19-DSS-EL-015.</title>
        <authorList>
            <person name="Fiorenzani C."/>
        </authorList>
    </citation>
    <scope>NUCLEOTIDE SEQUENCE [LARGE SCALE GENOMIC DNA]</scope>
    <source>
        <strain evidence="2 3">19-DSS-EL-015</strain>
    </source>
</reference>
<protein>
    <submittedName>
        <fullName evidence="2">Uncharacterized protein</fullName>
    </submittedName>
</protein>
<evidence type="ECO:0000313" key="2">
    <source>
        <dbReference type="EMBL" id="KAL3424038.1"/>
    </source>
</evidence>
<feature type="region of interest" description="Disordered" evidence="1">
    <location>
        <begin position="1"/>
        <end position="21"/>
    </location>
</feature>
<name>A0ABR4PL25_9HELO</name>
<proteinExistence type="predicted"/>
<sequence length="169" mass="18483">MPNQEDEMARGSVSPLDTESVMLPDPITASSSMLDPNTFNTTGSEGAAPNIDAADILATYYHEGLHPVLTDPVVHMASERPPMLAENLTATCNILLKLPYEIRSNIYDYIIGHKRKVAPIGNWNDSNGGYPGRRPKAMKVFDSRPRQRIQTLNGIKIASLCMVAKETGS</sequence>
<keyword evidence="3" id="KW-1185">Reference proteome</keyword>
<gene>
    <name evidence="2" type="ORF">PVAG01_03319</name>
</gene>
<dbReference type="EMBL" id="JBFCZG010000003">
    <property type="protein sequence ID" value="KAL3424038.1"/>
    <property type="molecule type" value="Genomic_DNA"/>
</dbReference>
<evidence type="ECO:0000256" key="1">
    <source>
        <dbReference type="SAM" id="MobiDB-lite"/>
    </source>
</evidence>
<evidence type="ECO:0000313" key="3">
    <source>
        <dbReference type="Proteomes" id="UP001629113"/>
    </source>
</evidence>